<evidence type="ECO:0008006" key="4">
    <source>
        <dbReference type="Google" id="ProtNLM"/>
    </source>
</evidence>
<protein>
    <recommendedName>
        <fullName evidence="4">Protein kinase domain-containing protein</fullName>
    </recommendedName>
</protein>
<name>A0AAW0G2Z6_9APHY</name>
<organism evidence="2 3">
    <name type="scientific">Cerrena zonata</name>
    <dbReference type="NCBI Taxonomy" id="2478898"/>
    <lineage>
        <taxon>Eukaryota</taxon>
        <taxon>Fungi</taxon>
        <taxon>Dikarya</taxon>
        <taxon>Basidiomycota</taxon>
        <taxon>Agaricomycotina</taxon>
        <taxon>Agaricomycetes</taxon>
        <taxon>Polyporales</taxon>
        <taxon>Cerrenaceae</taxon>
        <taxon>Cerrena</taxon>
    </lineage>
</organism>
<comment type="caution">
    <text evidence="2">The sequence shown here is derived from an EMBL/GenBank/DDBJ whole genome shotgun (WGS) entry which is preliminary data.</text>
</comment>
<feature type="region of interest" description="Disordered" evidence="1">
    <location>
        <begin position="347"/>
        <end position="367"/>
    </location>
</feature>
<evidence type="ECO:0000256" key="1">
    <source>
        <dbReference type="SAM" id="MobiDB-lite"/>
    </source>
</evidence>
<sequence length="367" mass="41947">MLAGMILPDYDPICACIRSCNSRAITITDDPFETELGISVEPDPLPANVSAFLSASRTSEIFFKFKPVDIDPQLYCTPIEGEQDRNEYVQIFRGTISCITKDGNTDESPEIPGLKVVCKLAYMYEAIKSLEKEARNYTLEPLQRFQGKNVPYFYGFFTNKLLEMACIVLQDCGDPVDEFTLSSPSLEEKKHIMKAVAEVHCAGNIHNQLSESHHILLSSDPDYPGPFIVDWQKAEPGHQCPINLEKGFGRFRIGDWEPHVKLINCPELYDFTETLEAWIPVNTRFNSDIMIPSIRFRNVASLMDYLEKYEPNEIPETDHAATKLCKGEIKEFKLAYGEFLKTHNRWPKKTYGSGRSEERKDSKYNQR</sequence>
<dbReference type="Proteomes" id="UP001385951">
    <property type="component" value="Unassembled WGS sequence"/>
</dbReference>
<keyword evidence="3" id="KW-1185">Reference proteome</keyword>
<evidence type="ECO:0000313" key="3">
    <source>
        <dbReference type="Proteomes" id="UP001385951"/>
    </source>
</evidence>
<accession>A0AAW0G2Z6</accession>
<feature type="compositionally biased region" description="Basic and acidic residues" evidence="1">
    <location>
        <begin position="355"/>
        <end position="367"/>
    </location>
</feature>
<proteinExistence type="predicted"/>
<evidence type="ECO:0000313" key="2">
    <source>
        <dbReference type="EMBL" id="KAK7687870.1"/>
    </source>
</evidence>
<dbReference type="EMBL" id="JASBNA010000012">
    <property type="protein sequence ID" value="KAK7687870.1"/>
    <property type="molecule type" value="Genomic_DNA"/>
</dbReference>
<dbReference type="AlphaFoldDB" id="A0AAW0G2Z6"/>
<reference evidence="2 3" key="1">
    <citation type="submission" date="2022-09" db="EMBL/GenBank/DDBJ databases">
        <authorList>
            <person name="Palmer J.M."/>
        </authorList>
    </citation>
    <scope>NUCLEOTIDE SEQUENCE [LARGE SCALE GENOMIC DNA]</scope>
    <source>
        <strain evidence="2 3">DSM 7382</strain>
    </source>
</reference>
<gene>
    <name evidence="2" type="ORF">QCA50_009089</name>
</gene>